<dbReference type="AlphaFoldDB" id="A0A076MPB8"/>
<dbReference type="SUPFAM" id="SSF51338">
    <property type="entry name" value="Composite domain of metallo-dependent hydrolases"/>
    <property type="match status" value="1"/>
</dbReference>
<dbReference type="STRING" id="1068978.AMETH_2432"/>
<keyword evidence="3" id="KW-1185">Reference proteome</keyword>
<accession>A0A076MPB8</accession>
<dbReference type="GO" id="GO:0016814">
    <property type="term" value="F:hydrolase activity, acting on carbon-nitrogen (but not peptide) bonds, in cyclic amidines"/>
    <property type="evidence" value="ECO:0007669"/>
    <property type="project" value="TreeGrafter"/>
</dbReference>
<evidence type="ECO:0000313" key="3">
    <source>
        <dbReference type="Proteomes" id="UP000062973"/>
    </source>
</evidence>
<keyword evidence="2" id="KW-0378">Hydrolase</keyword>
<dbReference type="HOGENOM" id="CLU_031758_4_2_11"/>
<dbReference type="PATRIC" id="fig|1068978.7.peg.2599"/>
<name>A0A076MPB8_AMYME</name>
<dbReference type="KEGG" id="amq:AMETH_2432"/>
<dbReference type="eggNOG" id="COG0402">
    <property type="taxonomic scope" value="Bacteria"/>
</dbReference>
<protein>
    <submittedName>
        <fullName evidence="2">N-isopropylammelide isopropylaminohydrolase</fullName>
    </submittedName>
</protein>
<evidence type="ECO:0000313" key="2">
    <source>
        <dbReference type="EMBL" id="AIJ22524.1"/>
    </source>
</evidence>
<evidence type="ECO:0000259" key="1">
    <source>
        <dbReference type="Pfam" id="PF07969"/>
    </source>
</evidence>
<dbReference type="Gene3D" id="2.30.40.10">
    <property type="entry name" value="Urease, subunit C, domain 1"/>
    <property type="match status" value="1"/>
</dbReference>
<dbReference type="InterPro" id="IPR032466">
    <property type="entry name" value="Metal_Hydrolase"/>
</dbReference>
<gene>
    <name evidence="2" type="primary">codA</name>
    <name evidence="2" type="ORF">AMETH_2432</name>
</gene>
<dbReference type="SUPFAM" id="SSF51556">
    <property type="entry name" value="Metallo-dependent hydrolases"/>
    <property type="match status" value="1"/>
</dbReference>
<feature type="domain" description="Amidohydrolase 3" evidence="1">
    <location>
        <begin position="123"/>
        <end position="412"/>
    </location>
</feature>
<dbReference type="EMBL" id="CP009110">
    <property type="protein sequence ID" value="AIJ22524.1"/>
    <property type="molecule type" value="Genomic_DNA"/>
</dbReference>
<dbReference type="Pfam" id="PF07969">
    <property type="entry name" value="Amidohydro_3"/>
    <property type="match status" value="1"/>
</dbReference>
<organism evidence="2 3">
    <name type="scientific">Amycolatopsis methanolica 239</name>
    <dbReference type="NCBI Taxonomy" id="1068978"/>
    <lineage>
        <taxon>Bacteria</taxon>
        <taxon>Bacillati</taxon>
        <taxon>Actinomycetota</taxon>
        <taxon>Actinomycetes</taxon>
        <taxon>Pseudonocardiales</taxon>
        <taxon>Pseudonocardiaceae</taxon>
        <taxon>Amycolatopsis</taxon>
        <taxon>Amycolatopsis methanolica group</taxon>
    </lineage>
</organism>
<sequence>MDQAGPPRLSCDAGRVTGLYLTGVRPWGGELSDVEIRDGRIAAVTAAGGPAPEGVPLLAGEGRLLVPSFSDVHVHLDSTRLGLPWRPNDSPGGVWANMLHDRAHWRDGGPPMAERSTHMLGLLIAHGVTRVRGYAQVDADCELERLEAVVAAREAHAGRADVEIIAFPQAGLLREPGVPSLMEAALRAGAGVMGGIDPCGVDGDPVRHLDIVFDLADRYGVPVDVHLHEPGELGLFSLGLIIERTRALDLRGRVTISHAFTLAHTPPPRLDEVLAEMAELDISVATVAPPGRNTLPLTRLTEAGLRVGLGDDGQRDYWSPYGNADLLDRTWQLAFTNGFRNDHLVEHALAVGTWGGATVLDPSLPRLRGVDDRPGLAVGDPAELVLLDGEAPAAAVQDRLPHRTVVHAGRVVAHDLALV</sequence>
<dbReference type="InterPro" id="IPR013108">
    <property type="entry name" value="Amidohydro_3"/>
</dbReference>
<dbReference type="Proteomes" id="UP000062973">
    <property type="component" value="Chromosome"/>
</dbReference>
<dbReference type="InterPro" id="IPR011059">
    <property type="entry name" value="Metal-dep_hydrolase_composite"/>
</dbReference>
<proteinExistence type="predicted"/>
<dbReference type="Gene3D" id="3.20.20.140">
    <property type="entry name" value="Metal-dependent hydrolases"/>
    <property type="match status" value="1"/>
</dbReference>
<dbReference type="InterPro" id="IPR052349">
    <property type="entry name" value="Metallo-hydrolase_Enzymes"/>
</dbReference>
<dbReference type="PANTHER" id="PTHR32027:SF9">
    <property type="entry name" value="BLL3847 PROTEIN"/>
    <property type="match status" value="1"/>
</dbReference>
<reference evidence="2 3" key="1">
    <citation type="submission" date="2014-07" db="EMBL/GenBank/DDBJ databases">
        <title>Whole Genome Sequence of the Amycolatopsis methanolica 239.</title>
        <authorList>
            <person name="Tang B."/>
        </authorList>
    </citation>
    <scope>NUCLEOTIDE SEQUENCE [LARGE SCALE GENOMIC DNA]</scope>
    <source>
        <strain evidence="2 3">239</strain>
    </source>
</reference>
<dbReference type="PANTHER" id="PTHR32027">
    <property type="entry name" value="CYTOSINE DEAMINASE"/>
    <property type="match status" value="1"/>
</dbReference>